<evidence type="ECO:0000313" key="18">
    <source>
        <dbReference type="Proteomes" id="UP000184052"/>
    </source>
</evidence>
<evidence type="ECO:0000256" key="7">
    <source>
        <dbReference type="ARBA" id="ARBA00022692"/>
    </source>
</evidence>
<keyword evidence="6" id="KW-0808">Transferase</keyword>
<dbReference type="SMART" id="SM00304">
    <property type="entry name" value="HAMP"/>
    <property type="match status" value="1"/>
</dbReference>
<feature type="domain" description="HAMP" evidence="16">
    <location>
        <begin position="353"/>
        <end position="405"/>
    </location>
</feature>
<dbReference type="GO" id="GO:0005886">
    <property type="term" value="C:plasma membrane"/>
    <property type="evidence" value="ECO:0007669"/>
    <property type="project" value="UniProtKB-SubCell"/>
</dbReference>
<name>A0A1M6ATH8_9FIRM</name>
<feature type="domain" description="Histidine kinase" evidence="15">
    <location>
        <begin position="546"/>
        <end position="762"/>
    </location>
</feature>
<dbReference type="Proteomes" id="UP000184052">
    <property type="component" value="Unassembled WGS sequence"/>
</dbReference>
<evidence type="ECO:0000256" key="12">
    <source>
        <dbReference type="ARBA" id="ARBA00023012"/>
    </source>
</evidence>
<dbReference type="SUPFAM" id="SSF103190">
    <property type="entry name" value="Sensory domain-like"/>
    <property type="match status" value="1"/>
</dbReference>
<dbReference type="InterPro" id="IPR005467">
    <property type="entry name" value="His_kinase_dom"/>
</dbReference>
<keyword evidence="11 14" id="KW-1133">Transmembrane helix</keyword>
<dbReference type="Pfam" id="PF02743">
    <property type="entry name" value="dCache_1"/>
    <property type="match status" value="1"/>
</dbReference>
<dbReference type="GO" id="GO:0005524">
    <property type="term" value="F:ATP binding"/>
    <property type="evidence" value="ECO:0007669"/>
    <property type="project" value="UniProtKB-KW"/>
</dbReference>
<evidence type="ECO:0000256" key="1">
    <source>
        <dbReference type="ARBA" id="ARBA00000085"/>
    </source>
</evidence>
<dbReference type="PROSITE" id="PS50885">
    <property type="entry name" value="HAMP"/>
    <property type="match status" value="1"/>
</dbReference>
<dbReference type="PANTHER" id="PTHR43065:SF10">
    <property type="entry name" value="PEROXIDE STRESS-ACTIVATED HISTIDINE KINASE MAK3"/>
    <property type="match status" value="1"/>
</dbReference>
<dbReference type="SUPFAM" id="SSF55874">
    <property type="entry name" value="ATPase domain of HSP90 chaperone/DNA topoisomerase II/histidine kinase"/>
    <property type="match status" value="1"/>
</dbReference>
<evidence type="ECO:0000256" key="6">
    <source>
        <dbReference type="ARBA" id="ARBA00022679"/>
    </source>
</evidence>
<evidence type="ECO:0000313" key="17">
    <source>
        <dbReference type="EMBL" id="SHI39721.1"/>
    </source>
</evidence>
<dbReference type="Pfam" id="PF00512">
    <property type="entry name" value="HisKA"/>
    <property type="match status" value="1"/>
</dbReference>
<dbReference type="CDD" id="cd12912">
    <property type="entry name" value="PDC2_MCP_like"/>
    <property type="match status" value="1"/>
</dbReference>
<keyword evidence="9 17" id="KW-0418">Kinase</keyword>
<dbReference type="CDD" id="cd06225">
    <property type="entry name" value="HAMP"/>
    <property type="match status" value="1"/>
</dbReference>
<keyword evidence="18" id="KW-1185">Reference proteome</keyword>
<dbReference type="InterPro" id="IPR003661">
    <property type="entry name" value="HisK_dim/P_dom"/>
</dbReference>
<dbReference type="SMART" id="SM00387">
    <property type="entry name" value="HATPase_c"/>
    <property type="match status" value="1"/>
</dbReference>
<sequence>MSKSIITRIILIFILLGIIPLVWVNILYFSVEQKENENFSKESLGKLVEEKSTVLSQDLKRVEYEILHLAKLIELTFEKETTSSVYSEAGTISIYIPTPDNITQYQKTTMEKFEEITPLFATARNRLSDMGWIYFITPDNLMFLTPQSNLDSFGYDHNFENDIYYSIATPENNPGRQLLWTTPYTDWLGKGWTITCSYPVYVNDEFLGVLSADVTSKDISSILSDFRLSDSGFAFLIDSSGSVIYHPESEAISRDKGMPLSMNLITENQNKEYESILLDMANGNNDFKNYINNTDGKLHAIAYSNIDYSGWSLGIDVNWDMYKNITGANKNYLLLISFVSIFIFTIIGILLYRLISLPISKLVTHTRTITSGDYSTRIHIGSNDEIGELESAINTMTDSISEYTENMKYKTKEMEAVFNSYPQIMMKIDKDFNILLMNNKGMDIISEPSDTGKEIIGQKCYSSIFNRSDSCENCPLKNKLSSTEEITREITNGTQLHRITSYPITAKSEPVREWVVFNSNITEKYLLEKTLVQREKMAGIGQMMAGVTHELKNPLMVIKGAEHLLKLTVSESVSSKETTDEINEIFHMIDESVTRAENIISNVLDFSRKSTENEELVDINKILEQVLLIESHSMLRSSIIINTKYDNELSRIHGNRDILKQIFINLISNAVQALPKEEPRLDISTRSLGENAVEVRIADNGSGIPKDIMDKIFKPFFSTKGKEGYGLGLWIVKREMDKMGGTIKVISDDEGTEFTLIFNKREGDAHDS</sequence>
<evidence type="ECO:0000256" key="2">
    <source>
        <dbReference type="ARBA" id="ARBA00004651"/>
    </source>
</evidence>
<feature type="transmembrane region" description="Helical" evidence="14">
    <location>
        <begin position="6"/>
        <end position="31"/>
    </location>
</feature>
<organism evidence="17 18">
    <name type="scientific">Dethiosulfatibacter aminovorans DSM 17477</name>
    <dbReference type="NCBI Taxonomy" id="1121476"/>
    <lineage>
        <taxon>Bacteria</taxon>
        <taxon>Bacillati</taxon>
        <taxon>Bacillota</taxon>
        <taxon>Tissierellia</taxon>
        <taxon>Dethiosulfatibacter</taxon>
    </lineage>
</organism>
<proteinExistence type="predicted"/>
<keyword evidence="7 14" id="KW-0812">Transmembrane</keyword>
<evidence type="ECO:0000256" key="11">
    <source>
        <dbReference type="ARBA" id="ARBA00022989"/>
    </source>
</evidence>
<dbReference type="OrthoDB" id="1634477at2"/>
<comment type="catalytic activity">
    <reaction evidence="1">
        <text>ATP + protein L-histidine = ADP + protein N-phospho-L-histidine.</text>
        <dbReference type="EC" id="2.7.13.3"/>
    </reaction>
</comment>
<evidence type="ECO:0000256" key="13">
    <source>
        <dbReference type="ARBA" id="ARBA00023136"/>
    </source>
</evidence>
<dbReference type="Gene3D" id="3.30.450.20">
    <property type="entry name" value="PAS domain"/>
    <property type="match status" value="2"/>
</dbReference>
<dbReference type="PROSITE" id="PS50109">
    <property type="entry name" value="HIS_KIN"/>
    <property type="match status" value="1"/>
</dbReference>
<feature type="transmembrane region" description="Helical" evidence="14">
    <location>
        <begin position="332"/>
        <end position="355"/>
    </location>
</feature>
<reference evidence="17 18" key="1">
    <citation type="submission" date="2016-11" db="EMBL/GenBank/DDBJ databases">
        <authorList>
            <person name="Jaros S."/>
            <person name="Januszkiewicz K."/>
            <person name="Wedrychowicz H."/>
        </authorList>
    </citation>
    <scope>NUCLEOTIDE SEQUENCE [LARGE SCALE GENOMIC DNA]</scope>
    <source>
        <strain evidence="17 18">DSM 17477</strain>
    </source>
</reference>
<dbReference type="CDD" id="cd00082">
    <property type="entry name" value="HisKA"/>
    <property type="match status" value="1"/>
</dbReference>
<keyword evidence="13 14" id="KW-0472">Membrane</keyword>
<gene>
    <name evidence="17" type="ORF">SAMN02745751_00241</name>
</gene>
<evidence type="ECO:0000256" key="14">
    <source>
        <dbReference type="SAM" id="Phobius"/>
    </source>
</evidence>
<keyword evidence="4" id="KW-1003">Cell membrane</keyword>
<evidence type="ECO:0000256" key="5">
    <source>
        <dbReference type="ARBA" id="ARBA00022553"/>
    </source>
</evidence>
<evidence type="ECO:0000259" key="15">
    <source>
        <dbReference type="PROSITE" id="PS50109"/>
    </source>
</evidence>
<dbReference type="Pfam" id="PF02518">
    <property type="entry name" value="HATPase_c"/>
    <property type="match status" value="1"/>
</dbReference>
<dbReference type="SUPFAM" id="SSF47384">
    <property type="entry name" value="Homodimeric domain of signal transducing histidine kinase"/>
    <property type="match status" value="1"/>
</dbReference>
<evidence type="ECO:0000256" key="9">
    <source>
        <dbReference type="ARBA" id="ARBA00022777"/>
    </source>
</evidence>
<dbReference type="Pfam" id="PF00672">
    <property type="entry name" value="HAMP"/>
    <property type="match status" value="1"/>
</dbReference>
<dbReference type="STRING" id="1121476.SAMN02745751_00241"/>
<dbReference type="GO" id="GO:0000155">
    <property type="term" value="F:phosphorelay sensor kinase activity"/>
    <property type="evidence" value="ECO:0007669"/>
    <property type="project" value="InterPro"/>
</dbReference>
<keyword evidence="12" id="KW-0902">Two-component regulatory system</keyword>
<dbReference type="InterPro" id="IPR003594">
    <property type="entry name" value="HATPase_dom"/>
</dbReference>
<dbReference type="InterPro" id="IPR036890">
    <property type="entry name" value="HATPase_C_sf"/>
</dbReference>
<dbReference type="InterPro" id="IPR029151">
    <property type="entry name" value="Sensor-like_sf"/>
</dbReference>
<dbReference type="InterPro" id="IPR036097">
    <property type="entry name" value="HisK_dim/P_sf"/>
</dbReference>
<keyword evidence="8" id="KW-0547">Nucleotide-binding</keyword>
<evidence type="ECO:0000256" key="3">
    <source>
        <dbReference type="ARBA" id="ARBA00012438"/>
    </source>
</evidence>
<evidence type="ECO:0000256" key="4">
    <source>
        <dbReference type="ARBA" id="ARBA00022475"/>
    </source>
</evidence>
<keyword evidence="5" id="KW-0597">Phosphoprotein</keyword>
<dbReference type="CDD" id="cd18773">
    <property type="entry name" value="PDC1_HK_sensor"/>
    <property type="match status" value="1"/>
</dbReference>
<dbReference type="AlphaFoldDB" id="A0A1M6ATH8"/>
<comment type="subcellular location">
    <subcellularLocation>
        <location evidence="2">Cell membrane</location>
        <topology evidence="2">Multi-pass membrane protein</topology>
    </subcellularLocation>
</comment>
<dbReference type="InterPro" id="IPR004358">
    <property type="entry name" value="Sig_transdc_His_kin-like_C"/>
</dbReference>
<keyword evidence="10" id="KW-0067">ATP-binding</keyword>
<dbReference type="SUPFAM" id="SSF158472">
    <property type="entry name" value="HAMP domain-like"/>
    <property type="match status" value="1"/>
</dbReference>
<dbReference type="EMBL" id="FQZL01000004">
    <property type="protein sequence ID" value="SHI39721.1"/>
    <property type="molecule type" value="Genomic_DNA"/>
</dbReference>
<dbReference type="EC" id="2.7.13.3" evidence="3"/>
<evidence type="ECO:0000259" key="16">
    <source>
        <dbReference type="PROSITE" id="PS50885"/>
    </source>
</evidence>
<evidence type="ECO:0000256" key="10">
    <source>
        <dbReference type="ARBA" id="ARBA00022840"/>
    </source>
</evidence>
<accession>A0A1M6ATH8</accession>
<dbReference type="CDD" id="cd00075">
    <property type="entry name" value="HATPase"/>
    <property type="match status" value="1"/>
</dbReference>
<dbReference type="InterPro" id="IPR003660">
    <property type="entry name" value="HAMP_dom"/>
</dbReference>
<dbReference type="RefSeq" id="WP_073045842.1">
    <property type="nucleotide sequence ID" value="NZ_FQZL01000004.1"/>
</dbReference>
<evidence type="ECO:0000256" key="8">
    <source>
        <dbReference type="ARBA" id="ARBA00022741"/>
    </source>
</evidence>
<dbReference type="PANTHER" id="PTHR43065">
    <property type="entry name" value="SENSOR HISTIDINE KINASE"/>
    <property type="match status" value="1"/>
</dbReference>
<dbReference type="InterPro" id="IPR033479">
    <property type="entry name" value="dCache_1"/>
</dbReference>
<protein>
    <recommendedName>
        <fullName evidence="3">histidine kinase</fullName>
        <ecNumber evidence="3">2.7.13.3</ecNumber>
    </recommendedName>
</protein>
<dbReference type="Gene3D" id="1.10.287.130">
    <property type="match status" value="1"/>
</dbReference>
<dbReference type="PRINTS" id="PR00344">
    <property type="entry name" value="BCTRLSENSOR"/>
</dbReference>
<dbReference type="Gene3D" id="3.30.565.10">
    <property type="entry name" value="Histidine kinase-like ATPase, C-terminal domain"/>
    <property type="match status" value="1"/>
</dbReference>
<dbReference type="Gene3D" id="6.10.340.10">
    <property type="match status" value="1"/>
</dbReference>
<dbReference type="SMART" id="SM00388">
    <property type="entry name" value="HisKA"/>
    <property type="match status" value="1"/>
</dbReference>